<proteinExistence type="inferred from homology"/>
<name>A0ABS8PE92_9PSEU</name>
<evidence type="ECO:0000313" key="8">
    <source>
        <dbReference type="EMBL" id="MCD2196592.1"/>
    </source>
</evidence>
<keyword evidence="2" id="KW-0328">Glycosyltransferase</keyword>
<evidence type="ECO:0000256" key="3">
    <source>
        <dbReference type="ARBA" id="ARBA00022679"/>
    </source>
</evidence>
<dbReference type="InterPro" id="IPR012341">
    <property type="entry name" value="6hp_glycosidase-like_sf"/>
</dbReference>
<keyword evidence="3" id="KW-0808">Transferase</keyword>
<dbReference type="Pfam" id="PF03633">
    <property type="entry name" value="Glyco_hydro_65C"/>
    <property type="match status" value="1"/>
</dbReference>
<evidence type="ECO:0000256" key="1">
    <source>
        <dbReference type="ARBA" id="ARBA00006768"/>
    </source>
</evidence>
<dbReference type="SUPFAM" id="SSF48208">
    <property type="entry name" value="Six-hairpin glycosidases"/>
    <property type="match status" value="1"/>
</dbReference>
<reference evidence="8 9" key="1">
    <citation type="submission" date="2021-11" db="EMBL/GenBank/DDBJ databases">
        <title>Draft genome sequence of Actinomycetospora sp. SF1 isolated from the rhizosphere soil.</title>
        <authorList>
            <person name="Duangmal K."/>
            <person name="Chantavorakit T."/>
        </authorList>
    </citation>
    <scope>NUCLEOTIDE SEQUENCE [LARGE SCALE GENOMIC DNA]</scope>
    <source>
        <strain evidence="8 9">TBRC 5722</strain>
    </source>
</reference>
<evidence type="ECO:0000259" key="7">
    <source>
        <dbReference type="Pfam" id="PF03636"/>
    </source>
</evidence>
<dbReference type="PANTHER" id="PTHR11051:SF8">
    <property type="entry name" value="PROTEIN-GLUCOSYLGALACTOSYLHYDROXYLYSINE GLUCOSIDASE"/>
    <property type="match status" value="1"/>
</dbReference>
<dbReference type="InterPro" id="IPR005196">
    <property type="entry name" value="Glyco_hydro_65_N"/>
</dbReference>
<accession>A0ABS8PE92</accession>
<evidence type="ECO:0000259" key="6">
    <source>
        <dbReference type="Pfam" id="PF03633"/>
    </source>
</evidence>
<sequence length="851" mass="95265">MSSAATDHDVAVGAEDGWTLTWEGVDPEEEGLREALSSTGNGYFCTRGAAEWEDTDPPAHYAGTYAHGAYNRETTILGGRPVLNEDLVNLPNWLVLMLRIEGEEAITLDNVEVLEYRHTFDIRTATLSRVFRFRDRAGRETTLRSRRFVSMAHSHQAAIEWVITPENWSGDVGIVSAIDGRVDNNMVARYRDLEGRHLDPVTPRTFGPEVIALKVRTRQSNLYISEAARTRLARSRGRSWQAVEPRRTLHQMNDYIQQVLELEAHEGESIKVEKLVSFFTSHDNAITETLTAAGRHVERYPDFAEAYAEHESAWTELWDVCAIDLPSEPRVQLLLRFHTAHILQVCSRHTARHDAGVPARGLNGEAYRGHVFWDELYVYPFLDFRLPEVTRGLLMYRYRRLAEARAAAAEAGYSGAMFPWQSGSDGTEETQVVHLNPLSGQWDPDHSHNQRHVNAAIFYNVWQYYQATDDLEFLRDYGAELMLEIARFWASIAHRNPQTGRYEIHGVMGPDEFHERYPGATDGGLRNNAYTNVMVAWICATAPRVLAMLPTSRRRALRSRLGLTDAEIERWGEMARLMYVPTHAAPDGNRVISQFEGYENLEELDWDAYRAKHTNIQRMDRILKAEGDDPDHYKVAKQADAVMLFFLFSDDELREILGGLGYSDVAGDPDLARRTIDYYDHRTSHGSTLSLVAHAAVLAGIDPGSSWERFLVALESDVGDVQGGTTKEGIHMGVMSGTLDLLQRAYVGCSVRDGVLHFAPRLTTRLDGLRYSMVFQGTTLQVSVADGLLLVEVATEGFSHPVKVGMGGEVRELGAGDRASVPLVSDPAEIPAAASAEDGQVLIGQNGRSEQ</sequence>
<dbReference type="Gene3D" id="2.60.420.10">
    <property type="entry name" value="Maltose phosphorylase, domain 3"/>
    <property type="match status" value="1"/>
</dbReference>
<dbReference type="PANTHER" id="PTHR11051">
    <property type="entry name" value="GLYCOSYL HYDROLASE-RELATED"/>
    <property type="match status" value="1"/>
</dbReference>
<dbReference type="InterPro" id="IPR011013">
    <property type="entry name" value="Gal_mutarotase_sf_dom"/>
</dbReference>
<dbReference type="InterPro" id="IPR017045">
    <property type="entry name" value="Malt_Pase/Glycosyl_Hdrlase"/>
</dbReference>
<dbReference type="PIRSF" id="PIRSF036289">
    <property type="entry name" value="Glycosyl_hydrolase_malt_phosph"/>
    <property type="match status" value="1"/>
</dbReference>
<evidence type="ECO:0000313" key="9">
    <source>
        <dbReference type="Proteomes" id="UP001199469"/>
    </source>
</evidence>
<protein>
    <submittedName>
        <fullName evidence="8">Glycoside hydrolase family 65 protein</fullName>
    </submittedName>
</protein>
<dbReference type="Proteomes" id="UP001199469">
    <property type="component" value="Unassembled WGS sequence"/>
</dbReference>
<dbReference type="InterPro" id="IPR037018">
    <property type="entry name" value="GH65_N"/>
</dbReference>
<dbReference type="Gene3D" id="1.50.10.10">
    <property type="match status" value="1"/>
</dbReference>
<comment type="caution">
    <text evidence="8">The sequence shown here is derived from an EMBL/GenBank/DDBJ whole genome shotgun (WGS) entry which is preliminary data.</text>
</comment>
<evidence type="ECO:0000256" key="2">
    <source>
        <dbReference type="ARBA" id="ARBA00022676"/>
    </source>
</evidence>
<dbReference type="GO" id="GO:0016787">
    <property type="term" value="F:hydrolase activity"/>
    <property type="evidence" value="ECO:0007669"/>
    <property type="project" value="UniProtKB-KW"/>
</dbReference>
<dbReference type="Pfam" id="PF03632">
    <property type="entry name" value="Glyco_hydro_65m"/>
    <property type="match status" value="1"/>
</dbReference>
<dbReference type="SUPFAM" id="SSF74650">
    <property type="entry name" value="Galactose mutarotase-like"/>
    <property type="match status" value="1"/>
</dbReference>
<comment type="similarity">
    <text evidence="1">Belongs to the glycosyl hydrolase 65 family.</text>
</comment>
<dbReference type="RefSeq" id="WP_230738468.1">
    <property type="nucleotide sequence ID" value="NZ_JAJNDB010000006.1"/>
</dbReference>
<dbReference type="EMBL" id="JAJNDB010000006">
    <property type="protein sequence ID" value="MCD2196592.1"/>
    <property type="molecule type" value="Genomic_DNA"/>
</dbReference>
<keyword evidence="9" id="KW-1185">Reference proteome</keyword>
<organism evidence="8 9">
    <name type="scientific">Actinomycetospora endophytica</name>
    <dbReference type="NCBI Taxonomy" id="2291215"/>
    <lineage>
        <taxon>Bacteria</taxon>
        <taxon>Bacillati</taxon>
        <taxon>Actinomycetota</taxon>
        <taxon>Actinomycetes</taxon>
        <taxon>Pseudonocardiales</taxon>
        <taxon>Pseudonocardiaceae</taxon>
        <taxon>Actinomycetospora</taxon>
    </lineage>
</organism>
<dbReference type="InterPro" id="IPR005194">
    <property type="entry name" value="Glyco_hydro_65_C"/>
</dbReference>
<evidence type="ECO:0000259" key="5">
    <source>
        <dbReference type="Pfam" id="PF03632"/>
    </source>
</evidence>
<dbReference type="InterPro" id="IPR008928">
    <property type="entry name" value="6-hairpin_glycosidase_sf"/>
</dbReference>
<dbReference type="InterPro" id="IPR005195">
    <property type="entry name" value="Glyco_hydro_65_M"/>
</dbReference>
<dbReference type="Pfam" id="PF03636">
    <property type="entry name" value="Glyco_hydro_65N"/>
    <property type="match status" value="1"/>
</dbReference>
<keyword evidence="4" id="KW-0326">Glycosidase</keyword>
<evidence type="ECO:0000256" key="4">
    <source>
        <dbReference type="ARBA" id="ARBA00023295"/>
    </source>
</evidence>
<gene>
    <name evidence="8" type="ORF">LQ327_24780</name>
</gene>
<feature type="domain" description="Glycoside hydrolase family 65 C-terminal" evidence="6">
    <location>
        <begin position="751"/>
        <end position="809"/>
    </location>
</feature>
<feature type="domain" description="Glycoside hydrolase family 65 central catalytic" evidence="5">
    <location>
        <begin position="336"/>
        <end position="739"/>
    </location>
</feature>
<dbReference type="Gene3D" id="2.70.98.40">
    <property type="entry name" value="Glycoside hydrolase, family 65, N-terminal domain"/>
    <property type="match status" value="1"/>
</dbReference>
<feature type="domain" description="Glycoside hydrolase family 65 N-terminal" evidence="7">
    <location>
        <begin position="22"/>
        <end position="282"/>
    </location>
</feature>
<keyword evidence="8" id="KW-0378">Hydrolase</keyword>